<keyword evidence="5 13" id="KW-0597">Phosphoprotein</keyword>
<keyword evidence="7" id="KW-0547">Nucleotide-binding</keyword>
<evidence type="ECO:0000256" key="3">
    <source>
        <dbReference type="ARBA" id="ARBA00012438"/>
    </source>
</evidence>
<evidence type="ECO:0000259" key="19">
    <source>
        <dbReference type="PROSITE" id="PS50894"/>
    </source>
</evidence>
<evidence type="ECO:0000256" key="4">
    <source>
        <dbReference type="ARBA" id="ARBA00022475"/>
    </source>
</evidence>
<feature type="transmembrane region" description="Helical" evidence="16">
    <location>
        <begin position="26"/>
        <end position="44"/>
    </location>
</feature>
<dbReference type="InterPro" id="IPR036890">
    <property type="entry name" value="HATPase_C_sf"/>
</dbReference>
<dbReference type="SUPFAM" id="SSF52172">
    <property type="entry name" value="CheY-like"/>
    <property type="match status" value="1"/>
</dbReference>
<evidence type="ECO:0000256" key="7">
    <source>
        <dbReference type="ARBA" id="ARBA00022741"/>
    </source>
</evidence>
<feature type="region of interest" description="Disordered" evidence="15">
    <location>
        <begin position="629"/>
        <end position="656"/>
    </location>
</feature>
<dbReference type="InterPro" id="IPR004358">
    <property type="entry name" value="Sig_transdc_His_kin-like_C"/>
</dbReference>
<dbReference type="InterPro" id="IPR011006">
    <property type="entry name" value="CheY-like_superfamily"/>
</dbReference>
<dbReference type="Gene3D" id="1.10.287.130">
    <property type="match status" value="1"/>
</dbReference>
<dbReference type="InterPro" id="IPR003594">
    <property type="entry name" value="HATPase_dom"/>
</dbReference>
<evidence type="ECO:0000256" key="8">
    <source>
        <dbReference type="ARBA" id="ARBA00022840"/>
    </source>
</evidence>
<dbReference type="EC" id="2.7.13.3" evidence="3"/>
<keyword evidence="21" id="KW-1185">Reference proteome</keyword>
<dbReference type="InterPro" id="IPR008207">
    <property type="entry name" value="Sig_transdc_His_kin_Hpt_dom"/>
</dbReference>
<comment type="subcellular location">
    <subcellularLocation>
        <location evidence="2">Cell membrane</location>
        <topology evidence="2">Multi-pass membrane protein</topology>
    </subcellularLocation>
</comment>
<dbReference type="PROSITE" id="PS50110">
    <property type="entry name" value="RESPONSE_REGULATORY"/>
    <property type="match status" value="1"/>
</dbReference>
<proteinExistence type="predicted"/>
<feature type="transmembrane region" description="Helical" evidence="16">
    <location>
        <begin position="200"/>
        <end position="220"/>
    </location>
</feature>
<dbReference type="InterPro" id="IPR036097">
    <property type="entry name" value="HisK_dim/P_sf"/>
</dbReference>
<dbReference type="EMBL" id="AP025730">
    <property type="protein sequence ID" value="BDI07415.1"/>
    <property type="molecule type" value="Genomic_DNA"/>
</dbReference>
<dbReference type="Gene3D" id="3.40.50.2300">
    <property type="match status" value="1"/>
</dbReference>
<dbReference type="Gene3D" id="3.30.565.10">
    <property type="entry name" value="Histidine kinase-like ATPase, C-terminal domain"/>
    <property type="match status" value="1"/>
</dbReference>
<evidence type="ECO:0000256" key="5">
    <source>
        <dbReference type="ARBA" id="ARBA00022553"/>
    </source>
</evidence>
<dbReference type="Gene3D" id="1.20.120.160">
    <property type="entry name" value="HPT domain"/>
    <property type="match status" value="1"/>
</dbReference>
<evidence type="ECO:0000256" key="1">
    <source>
        <dbReference type="ARBA" id="ARBA00000085"/>
    </source>
</evidence>
<feature type="compositionally biased region" description="Pro residues" evidence="15">
    <location>
        <begin position="641"/>
        <end position="653"/>
    </location>
</feature>
<dbReference type="SUPFAM" id="SSF47384">
    <property type="entry name" value="Homodimeric domain of signal transducing histidine kinase"/>
    <property type="match status" value="1"/>
</dbReference>
<evidence type="ECO:0000256" key="2">
    <source>
        <dbReference type="ARBA" id="ARBA00004651"/>
    </source>
</evidence>
<feature type="modified residue" description="4-aspartylphosphate" evidence="13">
    <location>
        <position position="554"/>
    </location>
</feature>
<protein>
    <recommendedName>
        <fullName evidence="3">histidine kinase</fullName>
        <ecNumber evidence="3">2.7.13.3</ecNumber>
    </recommendedName>
</protein>
<keyword evidence="11 16" id="KW-0472">Membrane</keyword>
<dbReference type="Pfam" id="PF00072">
    <property type="entry name" value="Response_reg"/>
    <property type="match status" value="1"/>
</dbReference>
<dbReference type="Pfam" id="PF02518">
    <property type="entry name" value="HATPase_c"/>
    <property type="match status" value="1"/>
</dbReference>
<evidence type="ECO:0000256" key="10">
    <source>
        <dbReference type="ARBA" id="ARBA00023012"/>
    </source>
</evidence>
<dbReference type="CDD" id="cd17546">
    <property type="entry name" value="REC_hyHK_CKI1_RcsC-like"/>
    <property type="match status" value="1"/>
</dbReference>
<feature type="domain" description="Histidine kinase" evidence="17">
    <location>
        <begin position="260"/>
        <end position="482"/>
    </location>
</feature>
<keyword evidence="8" id="KW-0067">ATP-binding</keyword>
<dbReference type="SMART" id="SM00388">
    <property type="entry name" value="HisKA"/>
    <property type="match status" value="1"/>
</dbReference>
<dbReference type="CDD" id="cd00082">
    <property type="entry name" value="HisKA"/>
    <property type="match status" value="1"/>
</dbReference>
<feature type="coiled-coil region" evidence="14">
    <location>
        <begin position="223"/>
        <end position="260"/>
    </location>
</feature>
<keyword evidence="9 16" id="KW-1133">Transmembrane helix</keyword>
<dbReference type="SMART" id="SM00387">
    <property type="entry name" value="HATPase_c"/>
    <property type="match status" value="1"/>
</dbReference>
<evidence type="ECO:0000256" key="13">
    <source>
        <dbReference type="PROSITE-ProRule" id="PRU00169"/>
    </source>
</evidence>
<dbReference type="SMART" id="SM00448">
    <property type="entry name" value="REC"/>
    <property type="match status" value="1"/>
</dbReference>
<gene>
    <name evidence="20" type="ORF">CATMQ487_43850</name>
</gene>
<dbReference type="Pfam" id="PF01627">
    <property type="entry name" value="Hpt"/>
    <property type="match status" value="1"/>
</dbReference>
<dbReference type="InterPro" id="IPR003661">
    <property type="entry name" value="HisK_dim/P_dom"/>
</dbReference>
<evidence type="ECO:0000256" key="12">
    <source>
        <dbReference type="PROSITE-ProRule" id="PRU00110"/>
    </source>
</evidence>
<evidence type="ECO:0000256" key="11">
    <source>
        <dbReference type="ARBA" id="ARBA00023136"/>
    </source>
</evidence>
<dbReference type="InterPro" id="IPR001789">
    <property type="entry name" value="Sig_transdc_resp-reg_receiver"/>
</dbReference>
<evidence type="ECO:0000256" key="6">
    <source>
        <dbReference type="ARBA" id="ARBA00022692"/>
    </source>
</evidence>
<evidence type="ECO:0000313" key="20">
    <source>
        <dbReference type="EMBL" id="BDI07415.1"/>
    </source>
</evidence>
<feature type="domain" description="Response regulatory" evidence="18">
    <location>
        <begin position="505"/>
        <end position="622"/>
    </location>
</feature>
<dbReference type="Proteomes" id="UP001057498">
    <property type="component" value="Chromosome"/>
</dbReference>
<dbReference type="PRINTS" id="PR00344">
    <property type="entry name" value="BCTRLSENSOR"/>
</dbReference>
<keyword evidence="14" id="KW-0175">Coiled coil</keyword>
<evidence type="ECO:0000259" key="17">
    <source>
        <dbReference type="PROSITE" id="PS50109"/>
    </source>
</evidence>
<dbReference type="PANTHER" id="PTHR45339:SF1">
    <property type="entry name" value="HYBRID SIGNAL TRANSDUCTION HISTIDINE KINASE J"/>
    <property type="match status" value="1"/>
</dbReference>
<evidence type="ECO:0000256" key="16">
    <source>
        <dbReference type="SAM" id="Phobius"/>
    </source>
</evidence>
<evidence type="ECO:0000256" key="14">
    <source>
        <dbReference type="SAM" id="Coils"/>
    </source>
</evidence>
<comment type="catalytic activity">
    <reaction evidence="1">
        <text>ATP + protein L-histidine = ADP + protein N-phospho-L-histidine.</text>
        <dbReference type="EC" id="2.7.13.3"/>
    </reaction>
</comment>
<keyword evidence="4" id="KW-1003">Cell membrane</keyword>
<dbReference type="CDD" id="cd16922">
    <property type="entry name" value="HATPase_EvgS-ArcB-TorS-like"/>
    <property type="match status" value="1"/>
</dbReference>
<keyword evidence="10" id="KW-0902">Two-component regulatory system</keyword>
<accession>A0ABN6PQB4</accession>
<reference evidence="20" key="1">
    <citation type="submission" date="2022-04" db="EMBL/GenBank/DDBJ databases">
        <title>Whole genome sequence of Sphaerotilus sp. FB-5.</title>
        <authorList>
            <person name="Takeda M."/>
            <person name="Narihara S."/>
            <person name="Akimoto M."/>
            <person name="Akimoto R."/>
            <person name="Nishiyashiki S."/>
            <person name="Murakami T."/>
        </authorList>
    </citation>
    <scope>NUCLEOTIDE SEQUENCE</scope>
    <source>
        <strain evidence="20">FB-5</strain>
    </source>
</reference>
<name>A0ABN6PQB4_9BURK</name>
<keyword evidence="6 16" id="KW-0812">Transmembrane</keyword>
<dbReference type="InterPro" id="IPR005467">
    <property type="entry name" value="His_kinase_dom"/>
</dbReference>
<dbReference type="PROSITE" id="PS50109">
    <property type="entry name" value="HIS_KIN"/>
    <property type="match status" value="1"/>
</dbReference>
<sequence>MNVEQPAAPGVAAAEGGEHPAGPGRWLSLIGLVLVLAFAGVAWVQSRALGLLNDTVSYQGDSLVWSFYQLEAETLRLRQVLDDLADHPQASGLEAVRDRYELFVSRISLIDPHRTRAVLSDLPRQAEVLAALQAFVQHADPLLAEGEGGARAGDARVWHDLVHRLDWLAAPMRELALQVNQAVGEQVTRRNEAVRLQNRLAIGLTVFQSLLTLAFAIIVMRQIRALHQRHHRLEQLAQHLQEARADAEQASRAKSAFLANMSHELRTPFNGLLGMLSLLEATPLEAQQRAHLATARESGRHLLALLNDVLDISTLESGRLEVHPHDVDLRGLVHDVAALMGTHARAKGLPLHCEVAPEVPQTLRADGKRLKQILFNLLGNAIKFTPGGEVRLEVAVRPAAGGAPERLALQVSDTGIGMDAATLARLFQRFSQGDASIQRRYGGTGLGLEISRSLARLMGGDIEVDSAPGQGSRFTVTIALERVQAPAEAAPPPSTAPVPAALSAEVLVTDDHPVNRSLMQAILQHLGHRVHLCENGAEAVEWLRQHRCDLVLMDVHMPVMDGLAATRAIRALPPPACDVPVIALTADAFDAARQRALEAGMNDFITKPVQVPVVVEALRRFVPRLAAAEDSSPRATQPVLQPEPGPAPGPGPTPTVAVSAAVPAFMPVSSPASSPMITSPAPAAPRPRLRVRRGEIAEWLDLEAIAEICVTVGLEGYRSLLAGLLAESSPALDELLRALDPAADPAAIRGAAHKFKGAVASLGLKRLAATAKAWELASAEAPLEAGQREQAAQALRDGFQHTRALCLRVGYLLA</sequence>
<evidence type="ECO:0000313" key="21">
    <source>
        <dbReference type="Proteomes" id="UP001057498"/>
    </source>
</evidence>
<organism evidence="20 21">
    <name type="scientific">Sphaerotilus microaerophilus</name>
    <dbReference type="NCBI Taxonomy" id="2914710"/>
    <lineage>
        <taxon>Bacteria</taxon>
        <taxon>Pseudomonadati</taxon>
        <taxon>Pseudomonadota</taxon>
        <taxon>Betaproteobacteria</taxon>
        <taxon>Burkholderiales</taxon>
        <taxon>Sphaerotilaceae</taxon>
        <taxon>Sphaerotilus</taxon>
    </lineage>
</organism>
<dbReference type="SUPFAM" id="SSF55874">
    <property type="entry name" value="ATPase domain of HSP90 chaperone/DNA topoisomerase II/histidine kinase"/>
    <property type="match status" value="1"/>
</dbReference>
<feature type="modified residue" description="Phosphohistidine" evidence="12">
    <location>
        <position position="753"/>
    </location>
</feature>
<dbReference type="InterPro" id="IPR036641">
    <property type="entry name" value="HPT_dom_sf"/>
</dbReference>
<evidence type="ECO:0000256" key="9">
    <source>
        <dbReference type="ARBA" id="ARBA00022989"/>
    </source>
</evidence>
<dbReference type="SUPFAM" id="SSF47226">
    <property type="entry name" value="Histidine-containing phosphotransfer domain, HPT domain"/>
    <property type="match status" value="1"/>
</dbReference>
<evidence type="ECO:0000259" key="18">
    <source>
        <dbReference type="PROSITE" id="PS50110"/>
    </source>
</evidence>
<evidence type="ECO:0000256" key="15">
    <source>
        <dbReference type="SAM" id="MobiDB-lite"/>
    </source>
</evidence>
<dbReference type="PROSITE" id="PS50894">
    <property type="entry name" value="HPT"/>
    <property type="match status" value="1"/>
</dbReference>
<feature type="domain" description="HPt" evidence="19">
    <location>
        <begin position="713"/>
        <end position="809"/>
    </location>
</feature>
<dbReference type="PANTHER" id="PTHR45339">
    <property type="entry name" value="HYBRID SIGNAL TRANSDUCTION HISTIDINE KINASE J"/>
    <property type="match status" value="1"/>
</dbReference>
<dbReference type="Pfam" id="PF00512">
    <property type="entry name" value="HisKA"/>
    <property type="match status" value="1"/>
</dbReference>